<dbReference type="EMBL" id="AQQZ01000009">
    <property type="protein sequence ID" value="KNG92503.1"/>
    <property type="molecule type" value="Genomic_DNA"/>
</dbReference>
<dbReference type="OrthoDB" id="7165334at2"/>
<proteinExistence type="predicted"/>
<feature type="transmembrane region" description="Helical" evidence="1">
    <location>
        <begin position="174"/>
        <end position="197"/>
    </location>
</feature>
<dbReference type="RefSeq" id="WP_050532302.1">
    <property type="nucleotide sequence ID" value="NZ_AQQZ01000009.1"/>
</dbReference>
<sequence>MTDNLKGILWMIAAMAGFALGDVGIKALAALHMPLGQIMMGLGAGGTLGFALWTRGRGLPLVTARLWHPAILCRYVAEVLAALCMVLALALTPLSSVTAILQAAPLVVTIGAALIFKEGVGWRRWLAIAVGLAGVLLILRPGTEAFSPLSLFAVGAMLSLAARDLATRAVPREVASLQLATVGFSALILAGAVLVPFGDAFVPAGVVHWSWMAFTVLTTIGGYYAITVAMRVGEISAVSPFRYTRLLFGLALGVTLFGERPDGWMLIGSAVVVGSGIYAVLRERQLARG</sequence>
<dbReference type="STRING" id="1317121.ATO11_17330"/>
<dbReference type="SUPFAM" id="SSF103481">
    <property type="entry name" value="Multidrug resistance efflux transporter EmrE"/>
    <property type="match status" value="2"/>
</dbReference>
<feature type="transmembrane region" description="Helical" evidence="1">
    <location>
        <begin position="66"/>
        <end position="91"/>
    </location>
</feature>
<feature type="transmembrane region" description="Helical" evidence="1">
    <location>
        <begin position="264"/>
        <end position="281"/>
    </location>
</feature>
<evidence type="ECO:0000313" key="3">
    <source>
        <dbReference type="EMBL" id="KNG92503.1"/>
    </source>
</evidence>
<dbReference type="GO" id="GO:0016020">
    <property type="term" value="C:membrane"/>
    <property type="evidence" value="ECO:0007669"/>
    <property type="project" value="InterPro"/>
</dbReference>
<dbReference type="PANTHER" id="PTHR22911">
    <property type="entry name" value="ACYL-MALONYL CONDENSING ENZYME-RELATED"/>
    <property type="match status" value="1"/>
</dbReference>
<feature type="transmembrane region" description="Helical" evidence="1">
    <location>
        <begin position="7"/>
        <end position="29"/>
    </location>
</feature>
<dbReference type="Pfam" id="PF00892">
    <property type="entry name" value="EamA"/>
    <property type="match status" value="2"/>
</dbReference>
<dbReference type="Proteomes" id="UP000036938">
    <property type="component" value="Unassembled WGS sequence"/>
</dbReference>
<comment type="caution">
    <text evidence="3">The sequence shown here is derived from an EMBL/GenBank/DDBJ whole genome shotgun (WGS) entry which is preliminary data.</text>
</comment>
<keyword evidence="1" id="KW-0472">Membrane</keyword>
<keyword evidence="1" id="KW-0812">Transmembrane</keyword>
<evidence type="ECO:0000256" key="1">
    <source>
        <dbReference type="SAM" id="Phobius"/>
    </source>
</evidence>
<evidence type="ECO:0000313" key="4">
    <source>
        <dbReference type="Proteomes" id="UP000036938"/>
    </source>
</evidence>
<reference evidence="3" key="1">
    <citation type="journal article" date="2015" name="Int. J. Syst. Evol. Microbiol.">
        <title>Aestuariivita atlantica sp. nov., isolated from deep sea sediment of the Atlantic Ocean.</title>
        <authorList>
            <person name="Li G."/>
            <person name="Lai Q."/>
            <person name="Du Y."/>
            <person name="Liu X."/>
            <person name="Sun F."/>
            <person name="Shao Z."/>
        </authorList>
    </citation>
    <scope>NUCLEOTIDE SEQUENCE [LARGE SCALE GENOMIC DNA]</scope>
    <source>
        <strain evidence="3">22II-S11-z3</strain>
    </source>
</reference>
<feature type="transmembrane region" description="Helical" evidence="1">
    <location>
        <begin position="35"/>
        <end position="54"/>
    </location>
</feature>
<protein>
    <recommendedName>
        <fullName evidence="2">EamA domain-containing protein</fullName>
    </recommendedName>
</protein>
<feature type="transmembrane region" description="Helical" evidence="1">
    <location>
        <begin position="242"/>
        <end position="258"/>
    </location>
</feature>
<dbReference type="InterPro" id="IPR000620">
    <property type="entry name" value="EamA_dom"/>
</dbReference>
<feature type="transmembrane region" description="Helical" evidence="1">
    <location>
        <begin position="145"/>
        <end position="162"/>
    </location>
</feature>
<feature type="domain" description="EamA" evidence="2">
    <location>
        <begin position="6"/>
        <end position="139"/>
    </location>
</feature>
<keyword evidence="1" id="KW-1133">Transmembrane helix</keyword>
<evidence type="ECO:0000259" key="2">
    <source>
        <dbReference type="Pfam" id="PF00892"/>
    </source>
</evidence>
<dbReference type="PANTHER" id="PTHR22911:SF135">
    <property type="entry name" value="BLR4310 PROTEIN"/>
    <property type="match status" value="1"/>
</dbReference>
<dbReference type="Gene3D" id="1.10.3730.20">
    <property type="match status" value="1"/>
</dbReference>
<feature type="transmembrane region" description="Helical" evidence="1">
    <location>
        <begin position="97"/>
        <end position="115"/>
    </location>
</feature>
<organism evidence="3 4">
    <name type="scientific">Pseudaestuariivita atlantica</name>
    <dbReference type="NCBI Taxonomy" id="1317121"/>
    <lineage>
        <taxon>Bacteria</taxon>
        <taxon>Pseudomonadati</taxon>
        <taxon>Pseudomonadota</taxon>
        <taxon>Alphaproteobacteria</taxon>
        <taxon>Rhodobacterales</taxon>
        <taxon>Paracoccaceae</taxon>
        <taxon>Pseudaestuariivita</taxon>
    </lineage>
</organism>
<gene>
    <name evidence="3" type="ORF">ATO11_17330</name>
</gene>
<feature type="transmembrane region" description="Helical" evidence="1">
    <location>
        <begin position="209"/>
        <end position="230"/>
    </location>
</feature>
<dbReference type="AlphaFoldDB" id="A0A0L1JM86"/>
<name>A0A0L1JM86_9RHOB</name>
<keyword evidence="4" id="KW-1185">Reference proteome</keyword>
<accession>A0A0L1JM86</accession>
<feature type="domain" description="EamA" evidence="2">
    <location>
        <begin position="151"/>
        <end position="275"/>
    </location>
</feature>
<feature type="transmembrane region" description="Helical" evidence="1">
    <location>
        <begin position="122"/>
        <end position="139"/>
    </location>
</feature>
<dbReference type="InterPro" id="IPR037185">
    <property type="entry name" value="EmrE-like"/>
</dbReference>